<evidence type="ECO:0000313" key="2">
    <source>
        <dbReference type="EMBL" id="GMN38708.1"/>
    </source>
</evidence>
<keyword evidence="1" id="KW-1133">Transmembrane helix</keyword>
<dbReference type="PANTHER" id="PTHR33782">
    <property type="entry name" value="OS01G0121600 PROTEIN"/>
    <property type="match status" value="1"/>
</dbReference>
<reference evidence="2" key="1">
    <citation type="submission" date="2023-07" db="EMBL/GenBank/DDBJ databases">
        <title>draft genome sequence of fig (Ficus carica).</title>
        <authorList>
            <person name="Takahashi T."/>
            <person name="Nishimura K."/>
        </authorList>
    </citation>
    <scope>NUCLEOTIDE SEQUENCE</scope>
</reference>
<dbReference type="Proteomes" id="UP001187192">
    <property type="component" value="Unassembled WGS sequence"/>
</dbReference>
<organism evidence="2 3">
    <name type="scientific">Ficus carica</name>
    <name type="common">Common fig</name>
    <dbReference type="NCBI Taxonomy" id="3494"/>
    <lineage>
        <taxon>Eukaryota</taxon>
        <taxon>Viridiplantae</taxon>
        <taxon>Streptophyta</taxon>
        <taxon>Embryophyta</taxon>
        <taxon>Tracheophyta</taxon>
        <taxon>Spermatophyta</taxon>
        <taxon>Magnoliopsida</taxon>
        <taxon>eudicotyledons</taxon>
        <taxon>Gunneridae</taxon>
        <taxon>Pentapetalae</taxon>
        <taxon>rosids</taxon>
        <taxon>fabids</taxon>
        <taxon>Rosales</taxon>
        <taxon>Moraceae</taxon>
        <taxon>Ficeae</taxon>
        <taxon>Ficus</taxon>
    </lineage>
</organism>
<feature type="transmembrane region" description="Helical" evidence="1">
    <location>
        <begin position="126"/>
        <end position="150"/>
    </location>
</feature>
<proteinExistence type="predicted"/>
<keyword evidence="1" id="KW-0812">Transmembrane</keyword>
<comment type="caution">
    <text evidence="2">The sequence shown here is derived from an EMBL/GenBank/DDBJ whole genome shotgun (WGS) entry which is preliminary data.</text>
</comment>
<keyword evidence="1" id="KW-0472">Membrane</keyword>
<dbReference type="PANTHER" id="PTHR33782:SF27">
    <property type="entry name" value="PROTEIN, PUTATIVE-RELATED"/>
    <property type="match status" value="1"/>
</dbReference>
<sequence length="161" mass="18162">MSLTTSSFLSLSLPQRPYYPGDSTRRRLGFDRRRTARPPRGHKFACALQRDASFGHGYDGKLVDEDMIVLRMRIHEIKMSEKSQAEVAASDWMEWEKKYYCEDYDSDICEAVGLLQSRLMNTRPSLALAMLGLVSLSVPISLGVVLLHLVDAAKVVLVGFH</sequence>
<dbReference type="AlphaFoldDB" id="A0AA88CXJ8"/>
<gene>
    <name evidence="2" type="ORF">TIFTF001_007946</name>
</gene>
<dbReference type="EMBL" id="BTGU01000008">
    <property type="protein sequence ID" value="GMN38708.1"/>
    <property type="molecule type" value="Genomic_DNA"/>
</dbReference>
<keyword evidence="3" id="KW-1185">Reference proteome</keyword>
<protein>
    <submittedName>
        <fullName evidence="2">Uncharacterized protein</fullName>
    </submittedName>
</protein>
<accession>A0AA88CXJ8</accession>
<evidence type="ECO:0000313" key="3">
    <source>
        <dbReference type="Proteomes" id="UP001187192"/>
    </source>
</evidence>
<evidence type="ECO:0000256" key="1">
    <source>
        <dbReference type="SAM" id="Phobius"/>
    </source>
</evidence>
<name>A0AA88CXJ8_FICCA</name>